<dbReference type="OrthoDB" id="9810615at2"/>
<dbReference type="InterPro" id="IPR029063">
    <property type="entry name" value="SAM-dependent_MTases_sf"/>
</dbReference>
<dbReference type="EMBL" id="JZDQ02000014">
    <property type="protein sequence ID" value="OIJ26660.1"/>
    <property type="molecule type" value="Genomic_DNA"/>
</dbReference>
<dbReference type="Gene3D" id="3.40.50.150">
    <property type="entry name" value="Vaccinia Virus protein VP39"/>
    <property type="match status" value="1"/>
</dbReference>
<dbReference type="AlphaFoldDB" id="A0A1J4N537"/>
<gene>
    <name evidence="1" type="ORF">UG56_011875</name>
</gene>
<proteinExistence type="predicted"/>
<dbReference type="RefSeq" id="WP_045548003.1">
    <property type="nucleotide sequence ID" value="NZ_JZDQ02000014.1"/>
</dbReference>
<evidence type="ECO:0008006" key="3">
    <source>
        <dbReference type="Google" id="ProtNLM"/>
    </source>
</evidence>
<accession>A0A1J4N537</accession>
<evidence type="ECO:0000313" key="2">
    <source>
        <dbReference type="Proteomes" id="UP000033772"/>
    </source>
</evidence>
<name>A0A1J4N537_9ACTN</name>
<sequence length="97" mass="10561">MASQKDIDRRIQAYYGRSGWDEAARLTGRSAQGRLEFERTQELILERIRTGSRIADVGGATGVHAEALAGAGHHVTLIDPVAEQDLSNHLLGIGRQP</sequence>
<evidence type="ECO:0000313" key="1">
    <source>
        <dbReference type="EMBL" id="OIJ26660.1"/>
    </source>
</evidence>
<comment type="caution">
    <text evidence="1">The sequence shown here is derived from an EMBL/GenBank/DDBJ whole genome shotgun (WGS) entry which is preliminary data.</text>
</comment>
<reference evidence="1" key="1">
    <citation type="submission" date="2016-10" db="EMBL/GenBank/DDBJ databases">
        <title>Draft Genome Sequence of Nocardioides luteus Strain BAFB, an Alkane-Degrading Bacterium Isolated from JP-7 Polluted Soil.</title>
        <authorList>
            <person name="Brown L."/>
            <person name="Ruiz O.N."/>
            <person name="Gunasekera T."/>
        </authorList>
    </citation>
    <scope>NUCLEOTIDE SEQUENCE [LARGE SCALE GENOMIC DNA]</scope>
    <source>
        <strain evidence="1">BAFB</strain>
    </source>
</reference>
<dbReference type="STRING" id="1844.UG56_011875"/>
<organism evidence="1 2">
    <name type="scientific">Nocardioides luteus</name>
    <dbReference type="NCBI Taxonomy" id="1844"/>
    <lineage>
        <taxon>Bacteria</taxon>
        <taxon>Bacillati</taxon>
        <taxon>Actinomycetota</taxon>
        <taxon>Actinomycetes</taxon>
        <taxon>Propionibacteriales</taxon>
        <taxon>Nocardioidaceae</taxon>
        <taxon>Nocardioides</taxon>
    </lineage>
</organism>
<keyword evidence="2" id="KW-1185">Reference proteome</keyword>
<dbReference type="SUPFAM" id="SSF53335">
    <property type="entry name" value="S-adenosyl-L-methionine-dependent methyltransferases"/>
    <property type="match status" value="1"/>
</dbReference>
<dbReference type="Proteomes" id="UP000033772">
    <property type="component" value="Unassembled WGS sequence"/>
</dbReference>
<protein>
    <recommendedName>
        <fullName evidence="3">SAM-dependent methyltransferase</fullName>
    </recommendedName>
</protein>